<evidence type="ECO:0000256" key="1">
    <source>
        <dbReference type="SAM" id="Phobius"/>
    </source>
</evidence>
<dbReference type="Proteomes" id="UP001595791">
    <property type="component" value="Unassembled WGS sequence"/>
</dbReference>
<name>A0ABV8MWZ0_9NEIS</name>
<dbReference type="RefSeq" id="WP_378167435.1">
    <property type="nucleotide sequence ID" value="NZ_JBHSBU010000001.1"/>
</dbReference>
<reference evidence="3" key="1">
    <citation type="journal article" date="2019" name="Int. J. Syst. Evol. Microbiol.">
        <title>The Global Catalogue of Microorganisms (GCM) 10K type strain sequencing project: providing services to taxonomists for standard genome sequencing and annotation.</title>
        <authorList>
            <consortium name="The Broad Institute Genomics Platform"/>
            <consortium name="The Broad Institute Genome Sequencing Center for Infectious Disease"/>
            <person name="Wu L."/>
            <person name="Ma J."/>
        </authorList>
    </citation>
    <scope>NUCLEOTIDE SEQUENCE [LARGE SCALE GENOMIC DNA]</scope>
    <source>
        <strain evidence="3">LMG 29894</strain>
    </source>
</reference>
<feature type="transmembrane region" description="Helical" evidence="1">
    <location>
        <begin position="73"/>
        <end position="94"/>
    </location>
</feature>
<evidence type="ECO:0000313" key="3">
    <source>
        <dbReference type="Proteomes" id="UP001595791"/>
    </source>
</evidence>
<evidence type="ECO:0008006" key="4">
    <source>
        <dbReference type="Google" id="ProtNLM"/>
    </source>
</evidence>
<dbReference type="EMBL" id="JBHSBU010000001">
    <property type="protein sequence ID" value="MFC4161465.1"/>
    <property type="molecule type" value="Genomic_DNA"/>
</dbReference>
<keyword evidence="1" id="KW-0812">Transmembrane</keyword>
<organism evidence="2 3">
    <name type="scientific">Chitinimonas lacunae</name>
    <dbReference type="NCBI Taxonomy" id="1963018"/>
    <lineage>
        <taxon>Bacteria</taxon>
        <taxon>Pseudomonadati</taxon>
        <taxon>Pseudomonadota</taxon>
        <taxon>Betaproteobacteria</taxon>
        <taxon>Neisseriales</taxon>
        <taxon>Chitinibacteraceae</taxon>
        <taxon>Chitinimonas</taxon>
    </lineage>
</organism>
<feature type="transmembrane region" description="Helical" evidence="1">
    <location>
        <begin position="114"/>
        <end position="135"/>
    </location>
</feature>
<gene>
    <name evidence="2" type="ORF">ACFOW7_19185</name>
</gene>
<sequence length="193" mass="20877">MFNFPSALTGASLSDLARWLRIEEGERCDTLSLASAWERMPESSPNRLAVLGGAVLAVLVVLGFLLQALFTRHWLGLVLALAVIAVCVGAAWRVRYWFWTPVIAVGDDAIALSYRGWGVPATISVSSAGVSALVYRMRGGQLSRLSLQHSGGALALPISGHAELDKLYFNLLKHLLQKRKPLLDLTAADKPEG</sequence>
<proteinExistence type="predicted"/>
<comment type="caution">
    <text evidence="2">The sequence shown here is derived from an EMBL/GenBank/DDBJ whole genome shotgun (WGS) entry which is preliminary data.</text>
</comment>
<keyword evidence="3" id="KW-1185">Reference proteome</keyword>
<keyword evidence="1" id="KW-1133">Transmembrane helix</keyword>
<accession>A0ABV8MWZ0</accession>
<feature type="transmembrane region" description="Helical" evidence="1">
    <location>
        <begin position="48"/>
        <end position="66"/>
    </location>
</feature>
<protein>
    <recommendedName>
        <fullName evidence="4">DUF304 domain-containing protein</fullName>
    </recommendedName>
</protein>
<keyword evidence="1" id="KW-0472">Membrane</keyword>
<evidence type="ECO:0000313" key="2">
    <source>
        <dbReference type="EMBL" id="MFC4161465.1"/>
    </source>
</evidence>